<dbReference type="PANTHER" id="PTHR14845">
    <property type="entry name" value="COILED-COIL DOMAIN-CONTAINING 166"/>
    <property type="match status" value="1"/>
</dbReference>
<proteinExistence type="predicted"/>
<organism evidence="3 4">
    <name type="scientific">Triparma columacea</name>
    <dbReference type="NCBI Taxonomy" id="722753"/>
    <lineage>
        <taxon>Eukaryota</taxon>
        <taxon>Sar</taxon>
        <taxon>Stramenopiles</taxon>
        <taxon>Ochrophyta</taxon>
        <taxon>Bolidophyceae</taxon>
        <taxon>Parmales</taxon>
        <taxon>Triparmaceae</taxon>
        <taxon>Triparma</taxon>
    </lineage>
</organism>
<name>A0A9W7LDN5_9STRA</name>
<feature type="coiled-coil region" evidence="1">
    <location>
        <begin position="29"/>
        <end position="128"/>
    </location>
</feature>
<feature type="region of interest" description="Disordered" evidence="2">
    <location>
        <begin position="450"/>
        <end position="475"/>
    </location>
</feature>
<evidence type="ECO:0000256" key="2">
    <source>
        <dbReference type="SAM" id="MobiDB-lite"/>
    </source>
</evidence>
<evidence type="ECO:0000256" key="1">
    <source>
        <dbReference type="SAM" id="Coils"/>
    </source>
</evidence>
<evidence type="ECO:0000313" key="4">
    <source>
        <dbReference type="Proteomes" id="UP001165065"/>
    </source>
</evidence>
<dbReference type="Proteomes" id="UP001165065">
    <property type="component" value="Unassembled WGS sequence"/>
</dbReference>
<evidence type="ECO:0000313" key="3">
    <source>
        <dbReference type="EMBL" id="GMI46168.1"/>
    </source>
</evidence>
<sequence>MADQDGSLGVQILPPGAVELTKHLEQGKIDDLQQRVLVLCREKDFLRKRLDKAEKDTHEFVNYFQKEIEKKDLKVKELTEQQQRTDLTAKQSIRAINDETSEKIRKIKEEADSVRIDLTNSLQSAQEEIHKLNHFREIKDSVDSHVQQLDETIQFLRKKATEDLNNQERKFLGEKSKMQKQMMERIEAIKKEARIEAQAGLDSETKKIVTDNRRMGEELRFQLQMMSELQAEKAKSDDLVKQLRRDLSILQEKEKEYARQGQQRANENHALSNKVMALEEALLSGTKKFNEDRNKIKSSVAKELEEVTMDANGLRHLITLKNKELSHIKKLAQTILDQRGEVEQFFLESIEQVKEKIVSEREQKYRKSLVEYNKKMREATAMGGENGGGKFPSIRGRNLSFLEPAAPSSLPINPGNKVDITELSWEDRERVLRILFAKINNVQGRVETLPQHALEEVRGGSNPEPPPPGSRSGYR</sequence>
<dbReference type="AlphaFoldDB" id="A0A9W7LDN5"/>
<keyword evidence="1" id="KW-0175">Coiled coil</keyword>
<dbReference type="EMBL" id="BRYA01000285">
    <property type="protein sequence ID" value="GMI46168.1"/>
    <property type="molecule type" value="Genomic_DNA"/>
</dbReference>
<dbReference type="OrthoDB" id="441129at2759"/>
<gene>
    <name evidence="3" type="ORF">TrCOL_g10700</name>
</gene>
<comment type="caution">
    <text evidence="3">The sequence shown here is derived from an EMBL/GenBank/DDBJ whole genome shotgun (WGS) entry which is preliminary data.</text>
</comment>
<protein>
    <recommendedName>
        <fullName evidence="5">Coiled-coil domain-containing protein 176</fullName>
    </recommendedName>
</protein>
<evidence type="ECO:0008006" key="5">
    <source>
        <dbReference type="Google" id="ProtNLM"/>
    </source>
</evidence>
<dbReference type="PANTHER" id="PTHR14845:SF0">
    <property type="entry name" value="DUF4515 DOMAIN-CONTAINING PROTEIN"/>
    <property type="match status" value="1"/>
</dbReference>
<keyword evidence="4" id="KW-1185">Reference proteome</keyword>
<reference evidence="4" key="1">
    <citation type="journal article" date="2023" name="Commun. Biol.">
        <title>Genome analysis of Parmales, the sister group of diatoms, reveals the evolutionary specialization of diatoms from phago-mixotrophs to photoautotrophs.</title>
        <authorList>
            <person name="Ban H."/>
            <person name="Sato S."/>
            <person name="Yoshikawa S."/>
            <person name="Yamada K."/>
            <person name="Nakamura Y."/>
            <person name="Ichinomiya M."/>
            <person name="Sato N."/>
            <person name="Blanc-Mathieu R."/>
            <person name="Endo H."/>
            <person name="Kuwata A."/>
            <person name="Ogata H."/>
        </authorList>
    </citation>
    <scope>NUCLEOTIDE SEQUENCE [LARGE SCALE GENOMIC DNA]</scope>
</reference>
<accession>A0A9W7LDN5</accession>
<feature type="coiled-coil region" evidence="1">
    <location>
        <begin position="226"/>
        <end position="260"/>
    </location>
</feature>